<dbReference type="OrthoDB" id="5847346at2"/>
<proteinExistence type="predicted"/>
<evidence type="ECO:0000256" key="6">
    <source>
        <dbReference type="SAM" id="Phobius"/>
    </source>
</evidence>
<dbReference type="InterPro" id="IPR011701">
    <property type="entry name" value="MFS"/>
</dbReference>
<evidence type="ECO:0000256" key="4">
    <source>
        <dbReference type="ARBA" id="ARBA00022989"/>
    </source>
</evidence>
<feature type="transmembrane region" description="Helical" evidence="6">
    <location>
        <begin position="306"/>
        <end position="323"/>
    </location>
</feature>
<dbReference type="AlphaFoldDB" id="A0A1M7YYI3"/>
<keyword evidence="3 6" id="KW-0812">Transmembrane</keyword>
<keyword evidence="2" id="KW-1003">Cell membrane</keyword>
<feature type="transmembrane region" description="Helical" evidence="6">
    <location>
        <begin position="74"/>
        <end position="95"/>
    </location>
</feature>
<dbReference type="EMBL" id="FRFG01000047">
    <property type="protein sequence ID" value="SHO57737.1"/>
    <property type="molecule type" value="Genomic_DNA"/>
</dbReference>
<evidence type="ECO:0000256" key="2">
    <source>
        <dbReference type="ARBA" id="ARBA00022475"/>
    </source>
</evidence>
<feature type="transmembrane region" description="Helical" evidence="6">
    <location>
        <begin position="12"/>
        <end position="34"/>
    </location>
</feature>
<dbReference type="PANTHER" id="PTHR23513">
    <property type="entry name" value="INTEGRAL MEMBRANE EFFLUX PROTEIN-RELATED"/>
    <property type="match status" value="1"/>
</dbReference>
<dbReference type="STRING" id="1117707.VQ7734_03507"/>
<sequence length="400" mass="43901">MEFNKKTGTSAYLSGQFFDGISSGLFMMALPWAMLSTPGMGTFVAMVAFTCTALSFILTPFFSTLIDRCSRKQILVWVQFLQTGAAAAVAVVYWAGYQSDWLLATAQLVFWTSANLAWTTNNAFTQEHFEQHEYASISGKQEIIMQVTTLGSGAFGVALLEMWGIREFSCFAAIASGIATISYVFTPYRRQLSDSASVPFVTQMKESREILTQQPQFYAFLMLSTLSYPVLTFLAKLVPVWFSETGISGGWFAGYNIAFGMGSLVTGFLISRLLNLGSFQSVMIGAMGIAAITVIGMSLSASPLQLLIFTFFFGTFNALNRIARINWMHHSININQRGRADGGLQMFSCLAQSISYVAIAFLSHYGITHLGFFLAAGVMVAAVFMMMRLHKAPALAVNRV</sequence>
<feature type="transmembrane region" description="Helical" evidence="6">
    <location>
        <begin position="344"/>
        <end position="364"/>
    </location>
</feature>
<dbReference type="InterPro" id="IPR036259">
    <property type="entry name" value="MFS_trans_sf"/>
</dbReference>
<feature type="transmembrane region" description="Helical" evidence="6">
    <location>
        <begin position="370"/>
        <end position="389"/>
    </location>
</feature>
<feature type="transmembrane region" description="Helical" evidence="6">
    <location>
        <begin position="40"/>
        <end position="62"/>
    </location>
</feature>
<dbReference type="Gene3D" id="1.20.1250.20">
    <property type="entry name" value="MFS general substrate transporter like domains"/>
    <property type="match status" value="1"/>
</dbReference>
<dbReference type="Proteomes" id="UP000184600">
    <property type="component" value="Unassembled WGS sequence"/>
</dbReference>
<keyword evidence="4 6" id="KW-1133">Transmembrane helix</keyword>
<keyword evidence="5 6" id="KW-0472">Membrane</keyword>
<name>A0A1M7YYI3_9VIBR</name>
<accession>A0A1M7YYI3</accession>
<feature type="transmembrane region" description="Helical" evidence="6">
    <location>
        <begin position="250"/>
        <end position="270"/>
    </location>
</feature>
<organism evidence="7 8">
    <name type="scientific">Vibrio quintilis</name>
    <dbReference type="NCBI Taxonomy" id="1117707"/>
    <lineage>
        <taxon>Bacteria</taxon>
        <taxon>Pseudomonadati</taxon>
        <taxon>Pseudomonadota</taxon>
        <taxon>Gammaproteobacteria</taxon>
        <taxon>Vibrionales</taxon>
        <taxon>Vibrionaceae</taxon>
        <taxon>Vibrio</taxon>
    </lineage>
</organism>
<feature type="transmembrane region" description="Helical" evidence="6">
    <location>
        <begin position="217"/>
        <end position="238"/>
    </location>
</feature>
<evidence type="ECO:0000256" key="5">
    <source>
        <dbReference type="ARBA" id="ARBA00023136"/>
    </source>
</evidence>
<dbReference type="GO" id="GO:0022857">
    <property type="term" value="F:transmembrane transporter activity"/>
    <property type="evidence" value="ECO:0007669"/>
    <property type="project" value="InterPro"/>
</dbReference>
<keyword evidence="8" id="KW-1185">Reference proteome</keyword>
<reference evidence="8" key="1">
    <citation type="submission" date="2016-12" db="EMBL/GenBank/DDBJ databases">
        <authorList>
            <person name="Rodrigo-Torres L."/>
            <person name="Arahal R.D."/>
            <person name="Lucena T."/>
        </authorList>
    </citation>
    <scope>NUCLEOTIDE SEQUENCE [LARGE SCALE GENOMIC DNA]</scope>
</reference>
<dbReference type="RefSeq" id="WP_073584960.1">
    <property type="nucleotide sequence ID" value="NZ_AP024898.1"/>
</dbReference>
<dbReference type="PANTHER" id="PTHR23513:SF11">
    <property type="entry name" value="STAPHYLOFERRIN A TRANSPORTER"/>
    <property type="match status" value="1"/>
</dbReference>
<protein>
    <submittedName>
        <fullName evidence="7">Major Facilitator Superfamily protein</fullName>
    </submittedName>
</protein>
<evidence type="ECO:0000256" key="1">
    <source>
        <dbReference type="ARBA" id="ARBA00004651"/>
    </source>
</evidence>
<dbReference type="SUPFAM" id="SSF103473">
    <property type="entry name" value="MFS general substrate transporter"/>
    <property type="match status" value="1"/>
</dbReference>
<evidence type="ECO:0000313" key="8">
    <source>
        <dbReference type="Proteomes" id="UP000184600"/>
    </source>
</evidence>
<feature type="transmembrane region" description="Helical" evidence="6">
    <location>
        <begin position="282"/>
        <end position="300"/>
    </location>
</feature>
<evidence type="ECO:0000256" key="3">
    <source>
        <dbReference type="ARBA" id="ARBA00022692"/>
    </source>
</evidence>
<comment type="subcellular location">
    <subcellularLocation>
        <location evidence="1">Cell membrane</location>
        <topology evidence="1">Multi-pass membrane protein</topology>
    </subcellularLocation>
</comment>
<dbReference type="GO" id="GO:0005886">
    <property type="term" value="C:plasma membrane"/>
    <property type="evidence" value="ECO:0007669"/>
    <property type="project" value="UniProtKB-SubCell"/>
</dbReference>
<feature type="transmembrane region" description="Helical" evidence="6">
    <location>
        <begin position="171"/>
        <end position="188"/>
    </location>
</feature>
<gene>
    <name evidence="7" type="ORF">VQ7734_03507</name>
</gene>
<dbReference type="Pfam" id="PF07690">
    <property type="entry name" value="MFS_1"/>
    <property type="match status" value="1"/>
</dbReference>
<evidence type="ECO:0000313" key="7">
    <source>
        <dbReference type="EMBL" id="SHO57737.1"/>
    </source>
</evidence>